<keyword evidence="2" id="KW-0238">DNA-binding</keyword>
<dbReference type="AlphaFoldDB" id="A0A412G436"/>
<dbReference type="SUPFAM" id="SSF117856">
    <property type="entry name" value="AF0104/ALDC/Ptd012-like"/>
    <property type="match status" value="1"/>
</dbReference>
<dbReference type="Pfam" id="PF03479">
    <property type="entry name" value="PCC"/>
    <property type="match status" value="1"/>
</dbReference>
<protein>
    <submittedName>
        <fullName evidence="2">DNA-binding protein</fullName>
    </submittedName>
</protein>
<sequence length="134" mass="14654">MNTECFRVLPGQDLAETIERYCAERQIQAAAVMACAGCLSVVRFRMADGVTIYEKQVDAEIVSLSGTISEQGMHVHISVCDQDLHTFGGHLTSGCLVNTTAEIVLLHLDGWRLTRTPDPLTGYDELNAERVGEA</sequence>
<evidence type="ECO:0000313" key="3">
    <source>
        <dbReference type="Proteomes" id="UP000284178"/>
    </source>
</evidence>
<feature type="domain" description="PPC" evidence="1">
    <location>
        <begin position="1"/>
        <end position="129"/>
    </location>
</feature>
<accession>A0A412G436</accession>
<comment type="caution">
    <text evidence="2">The sequence shown here is derived from an EMBL/GenBank/DDBJ whole genome shotgun (WGS) entry which is preliminary data.</text>
</comment>
<evidence type="ECO:0000259" key="1">
    <source>
        <dbReference type="PROSITE" id="PS51742"/>
    </source>
</evidence>
<dbReference type="EMBL" id="QRUP01000005">
    <property type="protein sequence ID" value="RGR75226.1"/>
    <property type="molecule type" value="Genomic_DNA"/>
</dbReference>
<reference evidence="2 3" key="1">
    <citation type="submission" date="2018-08" db="EMBL/GenBank/DDBJ databases">
        <title>A genome reference for cultivated species of the human gut microbiota.</title>
        <authorList>
            <person name="Zou Y."/>
            <person name="Xue W."/>
            <person name="Luo G."/>
        </authorList>
    </citation>
    <scope>NUCLEOTIDE SEQUENCE [LARGE SCALE GENOMIC DNA]</scope>
    <source>
        <strain evidence="2 3">AF24-29</strain>
    </source>
</reference>
<dbReference type="RefSeq" id="WP_117894398.1">
    <property type="nucleotide sequence ID" value="NZ_CABJCV010000005.1"/>
</dbReference>
<dbReference type="Gene3D" id="3.30.1330.80">
    <property type="entry name" value="Hypothetical protein, similar to alpha- acetolactate decarboxylase, domain 2"/>
    <property type="match status" value="1"/>
</dbReference>
<proteinExistence type="predicted"/>
<keyword evidence="3" id="KW-1185">Reference proteome</keyword>
<organism evidence="2 3">
    <name type="scientific">Holdemania filiformis</name>
    <dbReference type="NCBI Taxonomy" id="61171"/>
    <lineage>
        <taxon>Bacteria</taxon>
        <taxon>Bacillati</taxon>
        <taxon>Bacillota</taxon>
        <taxon>Erysipelotrichia</taxon>
        <taxon>Erysipelotrichales</taxon>
        <taxon>Erysipelotrichaceae</taxon>
        <taxon>Holdemania</taxon>
    </lineage>
</organism>
<dbReference type="CDD" id="cd11378">
    <property type="entry name" value="DUF296"/>
    <property type="match status" value="1"/>
</dbReference>
<dbReference type="GO" id="GO:0003677">
    <property type="term" value="F:DNA binding"/>
    <property type="evidence" value="ECO:0007669"/>
    <property type="project" value="UniProtKB-KW"/>
</dbReference>
<dbReference type="Proteomes" id="UP000284178">
    <property type="component" value="Unassembled WGS sequence"/>
</dbReference>
<name>A0A412G436_9FIRM</name>
<dbReference type="PROSITE" id="PS51742">
    <property type="entry name" value="PPC"/>
    <property type="match status" value="1"/>
</dbReference>
<dbReference type="PANTHER" id="PTHR34988:SF1">
    <property type="entry name" value="DNA-BINDING PROTEIN"/>
    <property type="match status" value="1"/>
</dbReference>
<dbReference type="PANTHER" id="PTHR34988">
    <property type="entry name" value="PROTEIN, PUTATIVE-RELATED"/>
    <property type="match status" value="1"/>
</dbReference>
<dbReference type="GeneID" id="83014852"/>
<dbReference type="InterPro" id="IPR005175">
    <property type="entry name" value="PPC_dom"/>
</dbReference>
<evidence type="ECO:0000313" key="2">
    <source>
        <dbReference type="EMBL" id="RGR75226.1"/>
    </source>
</evidence>
<gene>
    <name evidence="2" type="ORF">DWY25_05460</name>
</gene>